<dbReference type="InterPro" id="IPR036397">
    <property type="entry name" value="RNaseH_sf"/>
</dbReference>
<evidence type="ECO:0000259" key="1">
    <source>
        <dbReference type="Pfam" id="PF13358"/>
    </source>
</evidence>
<organism evidence="2 3">
    <name type="scientific">Thelohanellus kitauei</name>
    <name type="common">Myxosporean</name>
    <dbReference type="NCBI Taxonomy" id="669202"/>
    <lineage>
        <taxon>Eukaryota</taxon>
        <taxon>Metazoa</taxon>
        <taxon>Cnidaria</taxon>
        <taxon>Myxozoa</taxon>
        <taxon>Myxosporea</taxon>
        <taxon>Bivalvulida</taxon>
        <taxon>Platysporina</taxon>
        <taxon>Myxobolidae</taxon>
        <taxon>Thelohanellus</taxon>
    </lineage>
</organism>
<proteinExistence type="predicted"/>
<evidence type="ECO:0000313" key="3">
    <source>
        <dbReference type="Proteomes" id="UP000031668"/>
    </source>
</evidence>
<dbReference type="OrthoDB" id="5946360at2759"/>
<reference evidence="2 3" key="1">
    <citation type="journal article" date="2014" name="Genome Biol. Evol.">
        <title>The genome of the myxosporean Thelohanellus kitauei shows adaptations to nutrient acquisition within its fish host.</title>
        <authorList>
            <person name="Yang Y."/>
            <person name="Xiong J."/>
            <person name="Zhou Z."/>
            <person name="Huo F."/>
            <person name="Miao W."/>
            <person name="Ran C."/>
            <person name="Liu Y."/>
            <person name="Zhang J."/>
            <person name="Feng J."/>
            <person name="Wang M."/>
            <person name="Wang M."/>
            <person name="Wang L."/>
            <person name="Yao B."/>
        </authorList>
    </citation>
    <scope>NUCLEOTIDE SEQUENCE [LARGE SCALE GENOMIC DNA]</scope>
    <source>
        <strain evidence="2">Wuqing</strain>
    </source>
</reference>
<dbReference type="EMBL" id="JWZT01003589">
    <property type="protein sequence ID" value="KII66249.1"/>
    <property type="molecule type" value="Genomic_DNA"/>
</dbReference>
<sequence>MDNGESISETVRRFNIPRTTANSIVKNIDKQEILGNLQEVVVTLYLMKKFPDQQGISWMTIKQSESNHDMEVDKANGLFAQNDPNRSSQKKFSRRETIKDATCAVIQPTMSSSFDENSPMGTGGTHPIRCWSVLEDRTNEPYTVVMDNAPIHQAGKEFYDSYPYDIKYLPAYSPFLDPYEDVFFKVKTTSMRRSGPLKGNNDLTRRMINACQEDNIRDAYYEKYEKLIDIISSSEYKIQLFINEISFSLFSTDSLYPEVQNNPEMDTSTNKTDCGEGISIFNELAYLSYRLEQFRLCEDLSKIKLVIKLLYLGHKSLKDKTRVEFVL</sequence>
<accession>A0A0C2ILE1</accession>
<dbReference type="GO" id="GO:0003676">
    <property type="term" value="F:nucleic acid binding"/>
    <property type="evidence" value="ECO:0007669"/>
    <property type="project" value="InterPro"/>
</dbReference>
<keyword evidence="3" id="KW-1185">Reference proteome</keyword>
<dbReference type="InterPro" id="IPR038717">
    <property type="entry name" value="Tc1-like_DDE_dom"/>
</dbReference>
<protein>
    <recommendedName>
        <fullName evidence="1">Tc1-like transposase DDE domain-containing protein</fullName>
    </recommendedName>
</protein>
<dbReference type="Pfam" id="PF13358">
    <property type="entry name" value="DDE_3"/>
    <property type="match status" value="1"/>
</dbReference>
<dbReference type="AlphaFoldDB" id="A0A0C2ILE1"/>
<evidence type="ECO:0000313" key="2">
    <source>
        <dbReference type="EMBL" id="KII66249.1"/>
    </source>
</evidence>
<gene>
    <name evidence="2" type="ORF">RF11_02448</name>
</gene>
<feature type="domain" description="Tc1-like transposase DDE" evidence="1">
    <location>
        <begin position="135"/>
        <end position="191"/>
    </location>
</feature>
<dbReference type="Gene3D" id="3.30.420.10">
    <property type="entry name" value="Ribonuclease H-like superfamily/Ribonuclease H"/>
    <property type="match status" value="1"/>
</dbReference>
<dbReference type="Proteomes" id="UP000031668">
    <property type="component" value="Unassembled WGS sequence"/>
</dbReference>
<name>A0A0C2ILE1_THEKT</name>
<comment type="caution">
    <text evidence="2">The sequence shown here is derived from an EMBL/GenBank/DDBJ whole genome shotgun (WGS) entry which is preliminary data.</text>
</comment>